<name>A0ABQ9JPE9_9CUCU</name>
<evidence type="ECO:0000256" key="1">
    <source>
        <dbReference type="ARBA" id="ARBA00004141"/>
    </source>
</evidence>
<evidence type="ECO:0000256" key="4">
    <source>
        <dbReference type="ARBA" id="ARBA00023136"/>
    </source>
</evidence>
<protein>
    <recommendedName>
        <fullName evidence="6">POPDC1-3 domain-containing protein</fullName>
    </recommendedName>
</protein>
<sequence>MPSSPESGLQPNEERPHTIYVGPKLNTSWNLGQQNISYTIPAGECATEMRPTRESVRAVAPSVDTTICRDRGDLPDWMTLKGMYLDPDLSGLLFYALPNIYEARTWWPWCDYWKDPQHILYQLANFCFVLAYSSTCSKRGVLFMHCWLIFGLMLFSTWAWNIICAPDVFTWNFGFMLMNMAQVFHILYQLRPVKFDPELEEAYHTLFEPFKLSRLQFKRMVSSDFAQIMSLHAGEAYAVQNLTRTDRLGLLLSGKVSIVAASTCRYLYWQRSSLEYLFVKDNYIATVLTTIIARDIATKLYAMNNKIVTAKGSHLDIRLPSITSSLASGGEYKSPIRTKKLDGAKLNGGDAIDQDVVEQESVIQEIKEAAEQPRCPSVCADNADVIEPPNLDYEIGVGFPPEAFACDSRHKYRENGNVSQNCYVSEMEPLTELPSTDDLTSNDVESWLETSSKYHSCELVDAED</sequence>
<evidence type="ECO:0000313" key="8">
    <source>
        <dbReference type="Proteomes" id="UP001162164"/>
    </source>
</evidence>
<dbReference type="InterPro" id="IPR055272">
    <property type="entry name" value="POPDC1-3_dom"/>
</dbReference>
<evidence type="ECO:0000256" key="5">
    <source>
        <dbReference type="SAM" id="Phobius"/>
    </source>
</evidence>
<keyword evidence="3 5" id="KW-1133">Transmembrane helix</keyword>
<gene>
    <name evidence="7" type="ORF">NQ317_012951</name>
</gene>
<evidence type="ECO:0000259" key="6">
    <source>
        <dbReference type="Pfam" id="PF04831"/>
    </source>
</evidence>
<dbReference type="Pfam" id="PF04831">
    <property type="entry name" value="POPDC1-3"/>
    <property type="match status" value="1"/>
</dbReference>
<feature type="domain" description="POPDC1-3" evidence="6">
    <location>
        <begin position="116"/>
        <end position="306"/>
    </location>
</feature>
<dbReference type="EMBL" id="JAPWTJ010000330">
    <property type="protein sequence ID" value="KAJ8979562.1"/>
    <property type="molecule type" value="Genomic_DNA"/>
</dbReference>
<feature type="transmembrane region" description="Helical" evidence="5">
    <location>
        <begin position="142"/>
        <end position="163"/>
    </location>
</feature>
<keyword evidence="8" id="KW-1185">Reference proteome</keyword>
<accession>A0ABQ9JPE9</accession>
<feature type="transmembrane region" description="Helical" evidence="5">
    <location>
        <begin position="169"/>
        <end position="188"/>
    </location>
</feature>
<comment type="caution">
    <text evidence="7">The sequence shown here is derived from an EMBL/GenBank/DDBJ whole genome shotgun (WGS) entry which is preliminary data.</text>
</comment>
<reference evidence="7" key="1">
    <citation type="journal article" date="2023" name="Insect Mol. Biol.">
        <title>Genome sequencing provides insights into the evolution of gene families encoding plant cell wall-degrading enzymes in longhorned beetles.</title>
        <authorList>
            <person name="Shin N.R."/>
            <person name="Okamura Y."/>
            <person name="Kirsch R."/>
            <person name="Pauchet Y."/>
        </authorList>
    </citation>
    <scope>NUCLEOTIDE SEQUENCE</scope>
    <source>
        <strain evidence="7">MMC_N1</strain>
    </source>
</reference>
<dbReference type="InterPro" id="IPR006916">
    <property type="entry name" value="POPDC1-3"/>
</dbReference>
<dbReference type="PANTHER" id="PTHR12101:SF30">
    <property type="entry name" value="POPEYE DOMAIN-CONTAINING PROTEIN 3-LIKE PROTEIN"/>
    <property type="match status" value="1"/>
</dbReference>
<evidence type="ECO:0000256" key="2">
    <source>
        <dbReference type="ARBA" id="ARBA00022692"/>
    </source>
</evidence>
<keyword evidence="2 5" id="KW-0812">Transmembrane</keyword>
<evidence type="ECO:0000313" key="7">
    <source>
        <dbReference type="EMBL" id="KAJ8979562.1"/>
    </source>
</evidence>
<proteinExistence type="predicted"/>
<comment type="subcellular location">
    <subcellularLocation>
        <location evidence="1">Membrane</location>
        <topology evidence="1">Multi-pass membrane protein</topology>
    </subcellularLocation>
</comment>
<evidence type="ECO:0000256" key="3">
    <source>
        <dbReference type="ARBA" id="ARBA00022989"/>
    </source>
</evidence>
<organism evidence="7 8">
    <name type="scientific">Molorchus minor</name>
    <dbReference type="NCBI Taxonomy" id="1323400"/>
    <lineage>
        <taxon>Eukaryota</taxon>
        <taxon>Metazoa</taxon>
        <taxon>Ecdysozoa</taxon>
        <taxon>Arthropoda</taxon>
        <taxon>Hexapoda</taxon>
        <taxon>Insecta</taxon>
        <taxon>Pterygota</taxon>
        <taxon>Neoptera</taxon>
        <taxon>Endopterygota</taxon>
        <taxon>Coleoptera</taxon>
        <taxon>Polyphaga</taxon>
        <taxon>Cucujiformia</taxon>
        <taxon>Chrysomeloidea</taxon>
        <taxon>Cerambycidae</taxon>
        <taxon>Lamiinae</taxon>
        <taxon>Monochamini</taxon>
        <taxon>Molorchus</taxon>
    </lineage>
</organism>
<dbReference type="PANTHER" id="PTHR12101">
    <property type="entry name" value="POPEYE DOMAIN CONTAINING PROTEIN"/>
    <property type="match status" value="1"/>
</dbReference>
<keyword evidence="4 5" id="KW-0472">Membrane</keyword>
<dbReference type="Proteomes" id="UP001162164">
    <property type="component" value="Unassembled WGS sequence"/>
</dbReference>